<accession>A0AA51X6U0</accession>
<evidence type="ECO:0000256" key="3">
    <source>
        <dbReference type="ARBA" id="ARBA00022491"/>
    </source>
</evidence>
<dbReference type="Pfam" id="PF04316">
    <property type="entry name" value="FlgM"/>
    <property type="match status" value="1"/>
</dbReference>
<proteinExistence type="inferred from homology"/>
<dbReference type="KEGG" id="plei:Q9312_01625"/>
<dbReference type="InterPro" id="IPR031316">
    <property type="entry name" value="FlgM_C"/>
</dbReference>
<evidence type="ECO:0000256" key="5">
    <source>
        <dbReference type="ARBA" id="ARBA00023015"/>
    </source>
</evidence>
<dbReference type="InterPro" id="IPR007412">
    <property type="entry name" value="FlgM"/>
</dbReference>
<evidence type="ECO:0000256" key="7">
    <source>
        <dbReference type="ARBA" id="ARBA00024739"/>
    </source>
</evidence>
<keyword evidence="11" id="KW-0969">Cilium</keyword>
<keyword evidence="11" id="KW-0966">Cell projection</keyword>
<protein>
    <recommendedName>
        <fullName evidence="2">Negative regulator of flagellin synthesis</fullName>
    </recommendedName>
    <alternativeName>
        <fullName evidence="8">Anti-sigma-28 factor</fullName>
    </alternativeName>
</protein>
<dbReference type="NCBIfam" id="TIGR03824">
    <property type="entry name" value="FlgM_jcvi"/>
    <property type="match status" value="1"/>
</dbReference>
<dbReference type="GO" id="GO:0045892">
    <property type="term" value="P:negative regulation of DNA-templated transcription"/>
    <property type="evidence" value="ECO:0007669"/>
    <property type="project" value="InterPro"/>
</dbReference>
<keyword evidence="11" id="KW-0282">Flagellum</keyword>
<dbReference type="GO" id="GO:0044781">
    <property type="term" value="P:bacterial-type flagellum organization"/>
    <property type="evidence" value="ECO:0007669"/>
    <property type="project" value="UniProtKB-KW"/>
</dbReference>
<feature type="compositionally biased region" description="Polar residues" evidence="9">
    <location>
        <begin position="7"/>
        <end position="22"/>
    </location>
</feature>
<evidence type="ECO:0000313" key="11">
    <source>
        <dbReference type="EMBL" id="WMS87637.1"/>
    </source>
</evidence>
<dbReference type="AlphaFoldDB" id="A0AA51X6U0"/>
<feature type="region of interest" description="Disordered" evidence="9">
    <location>
        <begin position="1"/>
        <end position="42"/>
    </location>
</feature>
<sequence>MAIDIKQVSTGKLSGATTQNQKVKGRKISDDSESGSDTAIDSVELTGKASMIGAMIQQMMAQPAVDRSRVDPVKEKIDEGRYEIENERVASKMLDFEVGYSRVR</sequence>
<gene>
    <name evidence="11" type="primary">flgM</name>
    <name evidence="11" type="ORF">Q9312_01625</name>
</gene>
<comment type="function">
    <text evidence="7">Responsible for the coupling of flagellin expression to flagellar assembly by preventing expression of the flagellin genes when a component of the middle class of proteins is defective. It negatively regulates flagellar genes by inhibiting the activity of FliA by directly binding to FliA.</text>
</comment>
<dbReference type="InterPro" id="IPR035890">
    <property type="entry name" value="Anti-sigma-28_factor_FlgM_sf"/>
</dbReference>
<evidence type="ECO:0000256" key="2">
    <source>
        <dbReference type="ARBA" id="ARBA00017823"/>
    </source>
</evidence>
<evidence type="ECO:0000256" key="9">
    <source>
        <dbReference type="SAM" id="MobiDB-lite"/>
    </source>
</evidence>
<name>A0AA51X6U0_9GAMM</name>
<dbReference type="Proteomes" id="UP001239782">
    <property type="component" value="Chromosome"/>
</dbReference>
<keyword evidence="6" id="KW-0804">Transcription</keyword>
<evidence type="ECO:0000256" key="6">
    <source>
        <dbReference type="ARBA" id="ARBA00023163"/>
    </source>
</evidence>
<keyword evidence="5" id="KW-0805">Transcription regulation</keyword>
<comment type="similarity">
    <text evidence="1">Belongs to the FlgM family.</text>
</comment>
<evidence type="ECO:0000256" key="4">
    <source>
        <dbReference type="ARBA" id="ARBA00022795"/>
    </source>
</evidence>
<evidence type="ECO:0000259" key="10">
    <source>
        <dbReference type="Pfam" id="PF04316"/>
    </source>
</evidence>
<organism evidence="11 12">
    <name type="scientific">Pleionea litopenaei</name>
    <dbReference type="NCBI Taxonomy" id="3070815"/>
    <lineage>
        <taxon>Bacteria</taxon>
        <taxon>Pseudomonadati</taxon>
        <taxon>Pseudomonadota</taxon>
        <taxon>Gammaproteobacteria</taxon>
        <taxon>Oceanospirillales</taxon>
        <taxon>Pleioneaceae</taxon>
        <taxon>Pleionea</taxon>
    </lineage>
</organism>
<evidence type="ECO:0000313" key="12">
    <source>
        <dbReference type="Proteomes" id="UP001239782"/>
    </source>
</evidence>
<keyword evidence="12" id="KW-1185">Reference proteome</keyword>
<evidence type="ECO:0000256" key="8">
    <source>
        <dbReference type="ARBA" id="ARBA00030117"/>
    </source>
</evidence>
<keyword evidence="4" id="KW-1005">Bacterial flagellum biogenesis</keyword>
<keyword evidence="3" id="KW-0678">Repressor</keyword>
<dbReference type="RefSeq" id="WP_309202779.1">
    <property type="nucleotide sequence ID" value="NZ_CP133548.1"/>
</dbReference>
<feature type="domain" description="Anti-sigma-28 factor FlgM C-terminal" evidence="10">
    <location>
        <begin position="41"/>
        <end position="95"/>
    </location>
</feature>
<reference evidence="11 12" key="1">
    <citation type="submission" date="2023-08" db="EMBL/GenBank/DDBJ databases">
        <title>Pleionea litopenaei sp. nov., isolated from stomach of juvenile Litopenaeus vannamei.</title>
        <authorList>
            <person name="Rho A.M."/>
            <person name="Hwang C.Y."/>
        </authorList>
    </citation>
    <scope>NUCLEOTIDE SEQUENCE [LARGE SCALE GENOMIC DNA]</scope>
    <source>
        <strain evidence="11 12">HL-JVS1</strain>
    </source>
</reference>
<dbReference type="EMBL" id="CP133548">
    <property type="protein sequence ID" value="WMS87637.1"/>
    <property type="molecule type" value="Genomic_DNA"/>
</dbReference>
<dbReference type="SUPFAM" id="SSF101498">
    <property type="entry name" value="Anti-sigma factor FlgM"/>
    <property type="match status" value="1"/>
</dbReference>
<evidence type="ECO:0000256" key="1">
    <source>
        <dbReference type="ARBA" id="ARBA00005322"/>
    </source>
</evidence>